<dbReference type="AlphaFoldDB" id="B1I6U2"/>
<evidence type="ECO:0000313" key="2">
    <source>
        <dbReference type="EMBL" id="ACA60187.1"/>
    </source>
</evidence>
<protein>
    <submittedName>
        <fullName evidence="2">Glucose-1-phosphate thymidyltransferase</fullName>
    </submittedName>
</protein>
<sequence length="356" mass="38240">MKALVLSGGKGTRLRPLTYTTAKQLIPVANKPILHFVLEQIATAGIEDVGVIISPETGGMVQDALGGGAGFGLRLTFIVQDEPLGLAHAVKTARAFLGDSPFLMFLGDNLVQGGVAPLAADFRRDTSTSIIQLKKVPDPRAFGVAVLDGGGRVARLVEKPKEFISDLALVGIYAFSPAVHAAIERIKPSWRGELEITDAIQELINMGHAVAPRLLEGWWLDTGKKDDILEANRVVLDEFTRRRVEGTVDEASQVVGRVEIEAGAVVERSVIRGPAVVGAGAKIVDSFIGPYTAIGRGTAVEDCSVEHSVILDNCRLRAVHHIEDSLIGSGARLTRDDSRRRVLRFFIGDECQITLS</sequence>
<dbReference type="PANTHER" id="PTHR42883">
    <property type="entry name" value="GLUCOSE-1-PHOSPHATE THYMIDYLTRANSFERASE"/>
    <property type="match status" value="1"/>
</dbReference>
<proteinExistence type="predicted"/>
<dbReference type="Pfam" id="PF00483">
    <property type="entry name" value="NTP_transferase"/>
    <property type="match status" value="1"/>
</dbReference>
<dbReference type="InterPro" id="IPR005835">
    <property type="entry name" value="NTP_transferase_dom"/>
</dbReference>
<evidence type="ECO:0000259" key="1">
    <source>
        <dbReference type="Pfam" id="PF00483"/>
    </source>
</evidence>
<dbReference type="SUPFAM" id="SSF53448">
    <property type="entry name" value="Nucleotide-diphospho-sugar transferases"/>
    <property type="match status" value="1"/>
</dbReference>
<dbReference type="InterPro" id="IPR005908">
    <property type="entry name" value="G1P_thy_trans_l"/>
</dbReference>
<reference evidence="2 3" key="2">
    <citation type="journal article" date="2008" name="Science">
        <title>Environmental genomics reveals a single-species ecosystem deep within Earth.</title>
        <authorList>
            <person name="Chivian D."/>
            <person name="Brodie E.L."/>
            <person name="Alm E.J."/>
            <person name="Culley D.E."/>
            <person name="Dehal P.S."/>
            <person name="Desantis T.Z."/>
            <person name="Gihring T.M."/>
            <person name="Lapidus A."/>
            <person name="Lin L.H."/>
            <person name="Lowry S.R."/>
            <person name="Moser D.P."/>
            <person name="Richardson P.M."/>
            <person name="Southam G."/>
            <person name="Wanger G."/>
            <person name="Pratt L.M."/>
            <person name="Andersen G.L."/>
            <person name="Hazen T.C."/>
            <person name="Brockman F.J."/>
            <person name="Arkin A.P."/>
            <person name="Onstott T.C."/>
        </authorList>
    </citation>
    <scope>NUCLEOTIDE SEQUENCE [LARGE SCALE GENOMIC DNA]</scope>
    <source>
        <strain evidence="2 3">MP104C</strain>
    </source>
</reference>
<keyword evidence="2" id="KW-0808">Transferase</keyword>
<accession>B1I6U2</accession>
<dbReference type="HOGENOM" id="CLU_029499_0_1_9"/>
<evidence type="ECO:0000313" key="3">
    <source>
        <dbReference type="Proteomes" id="UP000008544"/>
    </source>
</evidence>
<dbReference type="GO" id="GO:0016740">
    <property type="term" value="F:transferase activity"/>
    <property type="evidence" value="ECO:0007669"/>
    <property type="project" value="UniProtKB-KW"/>
</dbReference>
<dbReference type="STRING" id="477974.Daud_1687"/>
<dbReference type="PANTHER" id="PTHR42883:SF2">
    <property type="entry name" value="THYMIDYLYLTRANSFERASE"/>
    <property type="match status" value="1"/>
</dbReference>
<dbReference type="Proteomes" id="UP000008544">
    <property type="component" value="Chromosome"/>
</dbReference>
<gene>
    <name evidence="2" type="ordered locus">Daud_1687</name>
</gene>
<name>B1I6U2_DESAP</name>
<reference evidence="3" key="1">
    <citation type="submission" date="2007-10" db="EMBL/GenBank/DDBJ databases">
        <title>Complete sequence of chromosome of Desulforudis audaxviator MP104C.</title>
        <authorList>
            <person name="Copeland A."/>
            <person name="Lucas S."/>
            <person name="Lapidus A."/>
            <person name="Barry K."/>
            <person name="Glavina del Rio T."/>
            <person name="Dalin E."/>
            <person name="Tice H."/>
            <person name="Bruce D."/>
            <person name="Pitluck S."/>
            <person name="Lowry S.R."/>
            <person name="Larimer F."/>
            <person name="Land M.L."/>
            <person name="Hauser L."/>
            <person name="Kyrpides N."/>
            <person name="Ivanova N.N."/>
            <person name="Richardson P."/>
        </authorList>
    </citation>
    <scope>NUCLEOTIDE SEQUENCE [LARGE SCALE GENOMIC DNA]</scope>
    <source>
        <strain evidence="3">MP104C</strain>
    </source>
</reference>
<organism evidence="2 3">
    <name type="scientific">Desulforudis audaxviator (strain MP104C)</name>
    <dbReference type="NCBI Taxonomy" id="477974"/>
    <lineage>
        <taxon>Bacteria</taxon>
        <taxon>Bacillati</taxon>
        <taxon>Bacillota</taxon>
        <taxon>Clostridia</taxon>
        <taxon>Thermoanaerobacterales</taxon>
        <taxon>Candidatus Desulforudaceae</taxon>
        <taxon>Candidatus Desulforudis</taxon>
    </lineage>
</organism>
<feature type="domain" description="Nucleotidyl transferase" evidence="1">
    <location>
        <begin position="2"/>
        <end position="236"/>
    </location>
</feature>
<dbReference type="OrthoDB" id="9803871at2"/>
<dbReference type="eggNOG" id="COG0663">
    <property type="taxonomic scope" value="Bacteria"/>
</dbReference>
<dbReference type="KEGG" id="dau:Daud_1687"/>
<dbReference type="InterPro" id="IPR029044">
    <property type="entry name" value="Nucleotide-diphossugar_trans"/>
</dbReference>
<dbReference type="EMBL" id="CP000860">
    <property type="protein sequence ID" value="ACA60187.1"/>
    <property type="molecule type" value="Genomic_DNA"/>
</dbReference>
<dbReference type="CDD" id="cd04189">
    <property type="entry name" value="G1P_TT_long"/>
    <property type="match status" value="1"/>
</dbReference>
<keyword evidence="3" id="KW-1185">Reference proteome</keyword>
<dbReference type="RefSeq" id="WP_012302768.1">
    <property type="nucleotide sequence ID" value="NC_010424.1"/>
</dbReference>
<dbReference type="NCBIfam" id="TIGR01208">
    <property type="entry name" value="rmlA_long"/>
    <property type="match status" value="1"/>
</dbReference>
<dbReference type="eggNOG" id="COG1209">
    <property type="taxonomic scope" value="Bacteria"/>
</dbReference>
<dbReference type="Gene3D" id="3.90.550.10">
    <property type="entry name" value="Spore Coat Polysaccharide Biosynthesis Protein SpsA, Chain A"/>
    <property type="match status" value="1"/>
</dbReference>
<dbReference type="Gene3D" id="2.160.10.10">
    <property type="entry name" value="Hexapeptide repeat proteins"/>
    <property type="match status" value="1"/>
</dbReference>